<protein>
    <submittedName>
        <fullName evidence="1">Uncharacterized protein</fullName>
    </submittedName>
</protein>
<proteinExistence type="predicted"/>
<sequence>MYYTPIDSHVGSAESMSASSPLDIGHENVTAACNYTTLSDRDSHPVSKLIQDARIAFQMVISEETNTLNGAAIAYRKRRGRHPPPGFDRWFRFAKEHDAVIVEEFFDQIYQDLQPFWGLDPDFIRRSTASYGMIISIRDGVASSTSDWFWTVRWLDLIKTIEHHLPDMDIPVNKLDEPRLVTPWEEINDLVAKAARTVVMVTPSNVISDFGTLPAPEVDPRVNISWEHDTPYWLIVRCGCPPESLARTTPFQTSFSNPPTIDTSHAANHMYHGFVSNYTLSTDPCHQPDLQGLEGIFLHPLSTSTTKTMFPIFGGSKLSVNNEILLPSPMYWKGDGTRFSGGPGGEVSWESKADRAVWRGVASGGRNTADNWRGFQRHRLVAMNNATSLRDLQRTGNMPPNFALPEAQYRIQAQADQRLDKWVLEWANFGFTDLSCSEWRSDGSCPYSSPHFQKVESMTLSEQFAQFKYMPDVDGNSFSGRFLAFMRSTSLPIKATVWREWHDSRLMAWKHFVPMDNRFVDYYAIMEYFLGYEGRGGHDEEAKTIALEGKAWAEKVLRKEDMQIYVLRLLLEYGRILDDRRQHMGWVGDLERKSVP</sequence>
<gene>
    <name evidence="1" type="ORF">QFC21_002192</name>
</gene>
<comment type="caution">
    <text evidence="1">The sequence shown here is derived from an EMBL/GenBank/DDBJ whole genome shotgun (WGS) entry which is preliminary data.</text>
</comment>
<name>A0ACC2VWN4_9TREE</name>
<dbReference type="Proteomes" id="UP001227268">
    <property type="component" value="Unassembled WGS sequence"/>
</dbReference>
<accession>A0ACC2VWN4</accession>
<organism evidence="1 2">
    <name type="scientific">Naganishia friedmannii</name>
    <dbReference type="NCBI Taxonomy" id="89922"/>
    <lineage>
        <taxon>Eukaryota</taxon>
        <taxon>Fungi</taxon>
        <taxon>Dikarya</taxon>
        <taxon>Basidiomycota</taxon>
        <taxon>Agaricomycotina</taxon>
        <taxon>Tremellomycetes</taxon>
        <taxon>Filobasidiales</taxon>
        <taxon>Filobasidiaceae</taxon>
        <taxon>Naganishia</taxon>
    </lineage>
</organism>
<evidence type="ECO:0000313" key="2">
    <source>
        <dbReference type="Proteomes" id="UP001227268"/>
    </source>
</evidence>
<keyword evidence="2" id="KW-1185">Reference proteome</keyword>
<dbReference type="EMBL" id="JASBWT010000006">
    <property type="protein sequence ID" value="KAJ9103732.1"/>
    <property type="molecule type" value="Genomic_DNA"/>
</dbReference>
<reference evidence="1" key="1">
    <citation type="submission" date="2023-04" db="EMBL/GenBank/DDBJ databases">
        <title>Draft Genome sequencing of Naganishia species isolated from polar environments using Oxford Nanopore Technology.</title>
        <authorList>
            <person name="Leo P."/>
            <person name="Venkateswaran K."/>
        </authorList>
    </citation>
    <scope>NUCLEOTIDE SEQUENCE</scope>
    <source>
        <strain evidence="1">MNA-CCFEE 5423</strain>
    </source>
</reference>
<evidence type="ECO:0000313" key="1">
    <source>
        <dbReference type="EMBL" id="KAJ9103732.1"/>
    </source>
</evidence>